<dbReference type="InterPro" id="IPR013766">
    <property type="entry name" value="Thioredoxin_domain"/>
</dbReference>
<keyword evidence="4" id="KW-0676">Redox-active center</keyword>
<evidence type="ECO:0000256" key="1">
    <source>
        <dbReference type="ARBA" id="ARBA00022448"/>
    </source>
</evidence>
<accession>A0A3B0ZNU4</accession>
<evidence type="ECO:0000313" key="6">
    <source>
        <dbReference type="EMBL" id="VAW93351.1"/>
    </source>
</evidence>
<name>A0A3B0ZNU4_9ZZZZ</name>
<evidence type="ECO:0000259" key="5">
    <source>
        <dbReference type="PROSITE" id="PS51352"/>
    </source>
</evidence>
<dbReference type="PANTHER" id="PTHR45663:SF11">
    <property type="entry name" value="GEO12009P1"/>
    <property type="match status" value="1"/>
</dbReference>
<dbReference type="EMBL" id="UOFR01000018">
    <property type="protein sequence ID" value="VAW93351.1"/>
    <property type="molecule type" value="Genomic_DNA"/>
</dbReference>
<dbReference type="NCBIfam" id="TIGR01068">
    <property type="entry name" value="thioredoxin"/>
    <property type="match status" value="1"/>
</dbReference>
<gene>
    <name evidence="6" type="ORF">MNBD_GAMMA21-966</name>
</gene>
<evidence type="ECO:0000256" key="4">
    <source>
        <dbReference type="ARBA" id="ARBA00023284"/>
    </source>
</evidence>
<dbReference type="PIRSF" id="PIRSF000077">
    <property type="entry name" value="Thioredoxin"/>
    <property type="match status" value="1"/>
</dbReference>
<dbReference type="GO" id="GO:0005737">
    <property type="term" value="C:cytoplasm"/>
    <property type="evidence" value="ECO:0007669"/>
    <property type="project" value="TreeGrafter"/>
</dbReference>
<dbReference type="CDD" id="cd02947">
    <property type="entry name" value="TRX_family"/>
    <property type="match status" value="1"/>
</dbReference>
<dbReference type="InterPro" id="IPR005746">
    <property type="entry name" value="Thioredoxin"/>
</dbReference>
<keyword evidence="3" id="KW-1015">Disulfide bond</keyword>
<dbReference type="SUPFAM" id="SSF52833">
    <property type="entry name" value="Thioredoxin-like"/>
    <property type="match status" value="1"/>
</dbReference>
<evidence type="ECO:0000256" key="3">
    <source>
        <dbReference type="ARBA" id="ARBA00023157"/>
    </source>
</evidence>
<dbReference type="PRINTS" id="PR00421">
    <property type="entry name" value="THIOREDOXIN"/>
</dbReference>
<dbReference type="InterPro" id="IPR036249">
    <property type="entry name" value="Thioredoxin-like_sf"/>
</dbReference>
<dbReference type="PANTHER" id="PTHR45663">
    <property type="entry name" value="GEO12009P1"/>
    <property type="match status" value="1"/>
</dbReference>
<feature type="domain" description="Thioredoxin" evidence="5">
    <location>
        <begin position="1"/>
        <end position="112"/>
    </location>
</feature>
<sequence length="113" mass="12870">MSPALILSLETFNAQVLDASHEKLVLVDFWADWCSPCLVIAPILDKVLSEYANEVVYSKLEVDEGENMKLAGRYKVRGFPTIMLFRDGEELDRFSGARPAQFIEQFLQSNLNR</sequence>
<keyword evidence="2" id="KW-0249">Electron transport</keyword>
<dbReference type="Pfam" id="PF00085">
    <property type="entry name" value="Thioredoxin"/>
    <property type="match status" value="1"/>
</dbReference>
<reference evidence="6" key="1">
    <citation type="submission" date="2018-06" db="EMBL/GenBank/DDBJ databases">
        <authorList>
            <person name="Zhirakovskaya E."/>
        </authorList>
    </citation>
    <scope>NUCLEOTIDE SEQUENCE</scope>
</reference>
<dbReference type="PROSITE" id="PS51352">
    <property type="entry name" value="THIOREDOXIN_2"/>
    <property type="match status" value="1"/>
</dbReference>
<protein>
    <recommendedName>
        <fullName evidence="5">Thioredoxin domain-containing protein</fullName>
    </recommendedName>
</protein>
<evidence type="ECO:0000256" key="2">
    <source>
        <dbReference type="ARBA" id="ARBA00022982"/>
    </source>
</evidence>
<proteinExistence type="predicted"/>
<dbReference type="GO" id="GO:0015035">
    <property type="term" value="F:protein-disulfide reductase activity"/>
    <property type="evidence" value="ECO:0007669"/>
    <property type="project" value="InterPro"/>
</dbReference>
<dbReference type="Gene3D" id="3.40.30.10">
    <property type="entry name" value="Glutaredoxin"/>
    <property type="match status" value="1"/>
</dbReference>
<keyword evidence="1" id="KW-0813">Transport</keyword>
<dbReference type="AlphaFoldDB" id="A0A3B0ZNU4"/>
<organism evidence="6">
    <name type="scientific">hydrothermal vent metagenome</name>
    <dbReference type="NCBI Taxonomy" id="652676"/>
    <lineage>
        <taxon>unclassified sequences</taxon>
        <taxon>metagenomes</taxon>
        <taxon>ecological metagenomes</taxon>
    </lineage>
</organism>